<name>A0A2S2C859_9NOCA</name>
<feature type="transmembrane region" description="Helical" evidence="1">
    <location>
        <begin position="62"/>
        <end position="84"/>
    </location>
</feature>
<keyword evidence="2" id="KW-0614">Plasmid</keyword>
<evidence type="ECO:0000313" key="2">
    <source>
        <dbReference type="EMBL" id="AWK77049.1"/>
    </source>
</evidence>
<keyword evidence="1" id="KW-0812">Transmembrane</keyword>
<protein>
    <submittedName>
        <fullName evidence="2">Uncharacterized protein</fullName>
    </submittedName>
</protein>
<keyword evidence="3" id="KW-1185">Reference proteome</keyword>
<organism evidence="2 3">
    <name type="scientific">Rhodococcus oxybenzonivorans</name>
    <dbReference type="NCBI Taxonomy" id="1990687"/>
    <lineage>
        <taxon>Bacteria</taxon>
        <taxon>Bacillati</taxon>
        <taxon>Actinomycetota</taxon>
        <taxon>Actinomycetes</taxon>
        <taxon>Mycobacteriales</taxon>
        <taxon>Nocardiaceae</taxon>
        <taxon>Rhodococcus</taxon>
    </lineage>
</organism>
<dbReference type="Proteomes" id="UP000245711">
    <property type="component" value="Plasmid pRB11"/>
</dbReference>
<proteinExistence type="predicted"/>
<geneLocation type="plasmid" evidence="3">
    <name>prb11</name>
</geneLocation>
<accession>A0A2S2C859</accession>
<evidence type="ECO:0000313" key="3">
    <source>
        <dbReference type="Proteomes" id="UP000245711"/>
    </source>
</evidence>
<keyword evidence="1" id="KW-1133">Transmembrane helix</keyword>
<evidence type="ECO:0000256" key="1">
    <source>
        <dbReference type="SAM" id="Phobius"/>
    </source>
</evidence>
<dbReference type="EMBL" id="CP021357">
    <property type="protein sequence ID" value="AWK77049.1"/>
    <property type="molecule type" value="Genomic_DNA"/>
</dbReference>
<sequence length="85" mass="9255">MLIGQPPADRQRLPTEAWEPLMLVVRYVSWIGIVACIAALVTFGAMLAYQRVTTSHILEDKTLFRICGCAVLVGSAAAIANRLIV</sequence>
<dbReference type="OrthoDB" id="9906755at2"/>
<keyword evidence="1" id="KW-0472">Membrane</keyword>
<dbReference type="AlphaFoldDB" id="A0A2S2C859"/>
<feature type="transmembrane region" description="Helical" evidence="1">
    <location>
        <begin position="27"/>
        <end position="50"/>
    </location>
</feature>
<reference evidence="2 3" key="1">
    <citation type="submission" date="2017-05" db="EMBL/GenBank/DDBJ databases">
        <title>Isolation of Rhodococcus sp. S2-17 biodegrading of BP-3.</title>
        <authorList>
            <person name="Lee Y."/>
            <person name="Kim K.H."/>
            <person name="Chun B.H."/>
            <person name="Jung H.S."/>
            <person name="Jeon C.O."/>
        </authorList>
    </citation>
    <scope>NUCLEOTIDE SEQUENCE [LARGE SCALE GENOMIC DNA]</scope>
    <source>
        <strain evidence="2 3">S2-17</strain>
        <plasmid evidence="3">prb11</plasmid>
    </source>
</reference>
<dbReference type="KEGG" id="roz:CBI38_37320"/>
<gene>
    <name evidence="2" type="ORF">CBI38_37320</name>
</gene>